<dbReference type="AlphaFoldDB" id="A0A0F9CUD3"/>
<gene>
    <name evidence="1" type="ORF">LCGC14_2567180</name>
</gene>
<comment type="caution">
    <text evidence="1">The sequence shown here is derived from an EMBL/GenBank/DDBJ whole genome shotgun (WGS) entry which is preliminary data.</text>
</comment>
<sequence>MTTPTTCKCGHVSWDHNTDKEPLQGWPCTDIDCDCADYEVGESAPDPFAGIVDVKTNDGWDA</sequence>
<proteinExistence type="predicted"/>
<organism evidence="1">
    <name type="scientific">marine sediment metagenome</name>
    <dbReference type="NCBI Taxonomy" id="412755"/>
    <lineage>
        <taxon>unclassified sequences</taxon>
        <taxon>metagenomes</taxon>
        <taxon>ecological metagenomes</taxon>
    </lineage>
</organism>
<name>A0A0F9CUD3_9ZZZZ</name>
<accession>A0A0F9CUD3</accession>
<evidence type="ECO:0000313" key="1">
    <source>
        <dbReference type="EMBL" id="KKL09306.1"/>
    </source>
</evidence>
<dbReference type="EMBL" id="LAZR01042539">
    <property type="protein sequence ID" value="KKL09306.1"/>
    <property type="molecule type" value="Genomic_DNA"/>
</dbReference>
<protein>
    <submittedName>
        <fullName evidence="1">Uncharacterized protein</fullName>
    </submittedName>
</protein>
<reference evidence="1" key="1">
    <citation type="journal article" date="2015" name="Nature">
        <title>Complex archaea that bridge the gap between prokaryotes and eukaryotes.</title>
        <authorList>
            <person name="Spang A."/>
            <person name="Saw J.H."/>
            <person name="Jorgensen S.L."/>
            <person name="Zaremba-Niedzwiedzka K."/>
            <person name="Martijn J."/>
            <person name="Lind A.E."/>
            <person name="van Eijk R."/>
            <person name="Schleper C."/>
            <person name="Guy L."/>
            <person name="Ettema T.J."/>
        </authorList>
    </citation>
    <scope>NUCLEOTIDE SEQUENCE</scope>
</reference>